<comment type="caution">
    <text evidence="1">The sequence shown here is derived from an EMBL/GenBank/DDBJ whole genome shotgun (WGS) entry which is preliminary data.</text>
</comment>
<protein>
    <submittedName>
        <fullName evidence="1">Uncharacterized protein</fullName>
    </submittedName>
</protein>
<dbReference type="AlphaFoldDB" id="A0A024FXA4"/>
<dbReference type="InParanoid" id="A0A024FXA4"/>
<dbReference type="Proteomes" id="UP000053237">
    <property type="component" value="Unassembled WGS sequence"/>
</dbReference>
<dbReference type="OrthoDB" id="165609at2759"/>
<organism evidence="1 2">
    <name type="scientific">Albugo candida</name>
    <dbReference type="NCBI Taxonomy" id="65357"/>
    <lineage>
        <taxon>Eukaryota</taxon>
        <taxon>Sar</taxon>
        <taxon>Stramenopiles</taxon>
        <taxon>Oomycota</taxon>
        <taxon>Peronosporomycetes</taxon>
        <taxon>Albuginales</taxon>
        <taxon>Albuginaceae</taxon>
        <taxon>Albugo</taxon>
    </lineage>
</organism>
<gene>
    <name evidence="1" type="ORF">BN9_135360</name>
</gene>
<evidence type="ECO:0000313" key="1">
    <source>
        <dbReference type="EMBL" id="CCI11813.1"/>
    </source>
</evidence>
<evidence type="ECO:0000313" key="2">
    <source>
        <dbReference type="Proteomes" id="UP000053237"/>
    </source>
</evidence>
<keyword evidence="2" id="KW-1185">Reference proteome</keyword>
<dbReference type="EMBL" id="CAIX01002589">
    <property type="protein sequence ID" value="CCI11813.1"/>
    <property type="molecule type" value="Genomic_DNA"/>
</dbReference>
<accession>A0A024FXA4</accession>
<reference evidence="1 2" key="1">
    <citation type="submission" date="2012-05" db="EMBL/GenBank/DDBJ databases">
        <title>Recombination and specialization in a pathogen metapopulation.</title>
        <authorList>
            <person name="Gardiner A."/>
            <person name="Kemen E."/>
            <person name="Schultz-Larsen T."/>
            <person name="MacLean D."/>
            <person name="Van Oosterhout C."/>
            <person name="Jones J.D.G."/>
        </authorList>
    </citation>
    <scope>NUCLEOTIDE SEQUENCE [LARGE SCALE GENOMIC DNA]</scope>
    <source>
        <strain evidence="1 2">Ac Nc2</strain>
    </source>
</reference>
<proteinExistence type="predicted"/>
<name>A0A024FXA4_9STRA</name>
<sequence length="77" mass="8951">MYNFPADQLNLYLAKKNDAFLDDEDADVGDLSEAHYSQDVKDIYLKSELFMKATRKLHDFFGKNTPDEKTSFSPPIW</sequence>